<organism evidence="1 2">
    <name type="scientific">Globodera rostochiensis</name>
    <name type="common">Golden nematode worm</name>
    <name type="synonym">Heterodera rostochiensis</name>
    <dbReference type="NCBI Taxonomy" id="31243"/>
    <lineage>
        <taxon>Eukaryota</taxon>
        <taxon>Metazoa</taxon>
        <taxon>Ecdysozoa</taxon>
        <taxon>Nematoda</taxon>
        <taxon>Chromadorea</taxon>
        <taxon>Rhabditida</taxon>
        <taxon>Tylenchina</taxon>
        <taxon>Tylenchomorpha</taxon>
        <taxon>Tylenchoidea</taxon>
        <taxon>Heteroderidae</taxon>
        <taxon>Heteroderinae</taxon>
        <taxon>Globodera</taxon>
    </lineage>
</organism>
<reference evidence="2" key="1">
    <citation type="submission" date="2022-11" db="UniProtKB">
        <authorList>
            <consortium name="WormBaseParasite"/>
        </authorList>
    </citation>
    <scope>IDENTIFICATION</scope>
</reference>
<evidence type="ECO:0000313" key="1">
    <source>
        <dbReference type="Proteomes" id="UP000887572"/>
    </source>
</evidence>
<keyword evidence="1" id="KW-1185">Reference proteome</keyword>
<dbReference type="Proteomes" id="UP000887572">
    <property type="component" value="Unplaced"/>
</dbReference>
<dbReference type="AlphaFoldDB" id="A0A914H3P6"/>
<accession>A0A914H3P6</accession>
<name>A0A914H3P6_GLORO</name>
<protein>
    <submittedName>
        <fullName evidence="2">Uncharacterized protein</fullName>
    </submittedName>
</protein>
<dbReference type="WBParaSite" id="Gr19_v10_g13559.t1">
    <property type="protein sequence ID" value="Gr19_v10_g13559.t1"/>
    <property type="gene ID" value="Gr19_v10_g13559"/>
</dbReference>
<sequence>MFKKQIRRVCGPQRRQSERRALERGGVQIVEHRAANVAFLRLLQPIQRHGALLLDFGRLRVNVEHRVRKQFND</sequence>
<proteinExistence type="predicted"/>
<evidence type="ECO:0000313" key="2">
    <source>
        <dbReference type="WBParaSite" id="Gr19_v10_g13559.t1"/>
    </source>
</evidence>